<keyword evidence="2" id="KW-0472">Membrane</keyword>
<name>A0A9P8KZV6_9PEZI</name>
<dbReference type="SUPFAM" id="SSF50630">
    <property type="entry name" value="Acid proteases"/>
    <property type="match status" value="1"/>
</dbReference>
<evidence type="ECO:0000256" key="2">
    <source>
        <dbReference type="SAM" id="Phobius"/>
    </source>
</evidence>
<feature type="region of interest" description="Disordered" evidence="1">
    <location>
        <begin position="393"/>
        <end position="412"/>
    </location>
</feature>
<reference evidence="4" key="1">
    <citation type="submission" date="2021-03" db="EMBL/GenBank/DDBJ databases">
        <title>Comparative genomics and phylogenomic investigation of the class Geoglossomycetes provide insights into ecological specialization and systematics.</title>
        <authorList>
            <person name="Melie T."/>
            <person name="Pirro S."/>
            <person name="Miller A.N."/>
            <person name="Quandt A."/>
        </authorList>
    </citation>
    <scope>NUCLEOTIDE SEQUENCE</scope>
    <source>
        <strain evidence="4">GBOQ0MN5Z8</strain>
    </source>
</reference>
<organism evidence="4 5">
    <name type="scientific">Glutinoglossum americanum</name>
    <dbReference type="NCBI Taxonomy" id="1670608"/>
    <lineage>
        <taxon>Eukaryota</taxon>
        <taxon>Fungi</taxon>
        <taxon>Dikarya</taxon>
        <taxon>Ascomycota</taxon>
        <taxon>Pezizomycotina</taxon>
        <taxon>Geoglossomycetes</taxon>
        <taxon>Geoglossales</taxon>
        <taxon>Geoglossaceae</taxon>
        <taxon>Glutinoglossum</taxon>
    </lineage>
</organism>
<dbReference type="Pfam" id="PF00026">
    <property type="entry name" value="Asp"/>
    <property type="match status" value="1"/>
</dbReference>
<evidence type="ECO:0000256" key="1">
    <source>
        <dbReference type="SAM" id="MobiDB-lite"/>
    </source>
</evidence>
<dbReference type="Proteomes" id="UP000698800">
    <property type="component" value="Unassembled WGS sequence"/>
</dbReference>
<feature type="domain" description="Peptidase A1" evidence="3">
    <location>
        <begin position="1"/>
        <end position="312"/>
    </location>
</feature>
<evidence type="ECO:0000313" key="4">
    <source>
        <dbReference type="EMBL" id="KAH0536167.1"/>
    </source>
</evidence>
<dbReference type="OrthoDB" id="4074350at2759"/>
<evidence type="ECO:0000259" key="3">
    <source>
        <dbReference type="PROSITE" id="PS51767"/>
    </source>
</evidence>
<dbReference type="InterPro" id="IPR021109">
    <property type="entry name" value="Peptidase_aspartic_dom_sf"/>
</dbReference>
<protein>
    <recommendedName>
        <fullName evidence="3">Peptidase A1 domain-containing protein</fullName>
    </recommendedName>
</protein>
<sequence length="464" mass="50427">MSTSETWVVVPEGCTINDPTNCPASRGQLFNSADSSTWQTQPPYSLKLGSNLGYSDGEAIYGNDIVELGCQGEGPKLTQQIVAGVASKEFYLGLFGISPSPINFTDPNPPRSSFLLGLKQNGTIPRLNGVPASLTLGGYDISRLIPNSLTFPFSDDISRGLEVGVQSVTMSSGGKSDTSLLPSPINASIDSTVPHLWLPMEACAKFESAFGLTWNEEAKLYFIDENLHHSLVSQNASVKFKLGVTPKGGKTVDIVLPYAAFDLKASYPLVRHTARYFPLKRAANNTQYTLGRAFLQEAYLTVDYERLNFSVSQSVFTNSSQQTLITIPPLNNSTSFPFESSGNHLSMGALAGIAIGAIGLIGMLTFYFCVHRHHQYGEDMDFALSGRIREEQAPKFEQGGSPATHRTDTESDPRILLHVDTRIVEVSPAADRPIYETATVNARGPKARLGQVKEENEDNASNFI</sequence>
<keyword evidence="2" id="KW-0812">Transmembrane</keyword>
<dbReference type="InterPro" id="IPR033121">
    <property type="entry name" value="PEPTIDASE_A1"/>
</dbReference>
<dbReference type="Gene3D" id="2.40.70.10">
    <property type="entry name" value="Acid Proteases"/>
    <property type="match status" value="2"/>
</dbReference>
<gene>
    <name evidence="4" type="ORF">FGG08_006931</name>
</gene>
<evidence type="ECO:0000313" key="5">
    <source>
        <dbReference type="Proteomes" id="UP000698800"/>
    </source>
</evidence>
<dbReference type="EMBL" id="JAGHQL010000228">
    <property type="protein sequence ID" value="KAH0536167.1"/>
    <property type="molecule type" value="Genomic_DNA"/>
</dbReference>
<keyword evidence="2" id="KW-1133">Transmembrane helix</keyword>
<feature type="transmembrane region" description="Helical" evidence="2">
    <location>
        <begin position="345"/>
        <end position="370"/>
    </location>
</feature>
<proteinExistence type="predicted"/>
<dbReference type="PROSITE" id="PS51767">
    <property type="entry name" value="PEPTIDASE_A1"/>
    <property type="match status" value="1"/>
</dbReference>
<accession>A0A9P8KZV6</accession>
<dbReference type="AlphaFoldDB" id="A0A9P8KZV6"/>
<comment type="caution">
    <text evidence="4">The sequence shown here is derived from an EMBL/GenBank/DDBJ whole genome shotgun (WGS) entry which is preliminary data.</text>
</comment>
<keyword evidence="5" id="KW-1185">Reference proteome</keyword>